<evidence type="ECO:0000313" key="5">
    <source>
        <dbReference type="EMBL" id="MBB5685918.1"/>
    </source>
</evidence>
<keyword evidence="2" id="KW-0238">DNA-binding</keyword>
<dbReference type="GO" id="GO:0003700">
    <property type="term" value="F:DNA-binding transcription factor activity"/>
    <property type="evidence" value="ECO:0007669"/>
    <property type="project" value="InterPro"/>
</dbReference>
<gene>
    <name evidence="5" type="ORF">FHS49_001934</name>
</gene>
<keyword evidence="1" id="KW-0805">Transcription regulation</keyword>
<reference evidence="5 6" key="1">
    <citation type="submission" date="2020-08" db="EMBL/GenBank/DDBJ databases">
        <title>Genomic Encyclopedia of Type Strains, Phase IV (KMG-IV): sequencing the most valuable type-strain genomes for metagenomic binning, comparative biology and taxonomic classification.</title>
        <authorList>
            <person name="Goeker M."/>
        </authorList>
    </citation>
    <scope>NUCLEOTIDE SEQUENCE [LARGE SCALE GENOMIC DNA]</scope>
    <source>
        <strain evidence="5 6">DSM 25079</strain>
    </source>
</reference>
<dbReference type="PROSITE" id="PS50949">
    <property type="entry name" value="HTH_GNTR"/>
    <property type="match status" value="1"/>
</dbReference>
<dbReference type="Pfam" id="PF07729">
    <property type="entry name" value="FCD"/>
    <property type="match status" value="1"/>
</dbReference>
<dbReference type="Gene3D" id="1.10.10.10">
    <property type="entry name" value="Winged helix-like DNA-binding domain superfamily/Winged helix DNA-binding domain"/>
    <property type="match status" value="1"/>
</dbReference>
<evidence type="ECO:0000256" key="3">
    <source>
        <dbReference type="ARBA" id="ARBA00023163"/>
    </source>
</evidence>
<organism evidence="5 6">
    <name type="scientific">Sphingobium boeckii</name>
    <dbReference type="NCBI Taxonomy" id="1082345"/>
    <lineage>
        <taxon>Bacteria</taxon>
        <taxon>Pseudomonadati</taxon>
        <taxon>Pseudomonadota</taxon>
        <taxon>Alphaproteobacteria</taxon>
        <taxon>Sphingomonadales</taxon>
        <taxon>Sphingomonadaceae</taxon>
        <taxon>Sphingobium</taxon>
    </lineage>
</organism>
<dbReference type="Gene3D" id="1.20.120.530">
    <property type="entry name" value="GntR ligand-binding domain-like"/>
    <property type="match status" value="1"/>
</dbReference>
<dbReference type="EMBL" id="JACIJC010000003">
    <property type="protein sequence ID" value="MBB5685918.1"/>
    <property type="molecule type" value="Genomic_DNA"/>
</dbReference>
<evidence type="ECO:0000313" key="6">
    <source>
        <dbReference type="Proteomes" id="UP000549617"/>
    </source>
</evidence>
<evidence type="ECO:0000259" key="4">
    <source>
        <dbReference type="PROSITE" id="PS50949"/>
    </source>
</evidence>
<dbReference type="PRINTS" id="PR00035">
    <property type="entry name" value="HTHGNTR"/>
</dbReference>
<accession>A0A7W9AHY8</accession>
<dbReference type="InterPro" id="IPR008920">
    <property type="entry name" value="TF_FadR/GntR_C"/>
</dbReference>
<dbReference type="RefSeq" id="WP_343052951.1">
    <property type="nucleotide sequence ID" value="NZ_JACIJC010000003.1"/>
</dbReference>
<name>A0A7W9AHY8_9SPHN</name>
<dbReference type="InterPro" id="IPR011711">
    <property type="entry name" value="GntR_C"/>
</dbReference>
<proteinExistence type="predicted"/>
<dbReference type="SUPFAM" id="SSF48008">
    <property type="entry name" value="GntR ligand-binding domain-like"/>
    <property type="match status" value="1"/>
</dbReference>
<dbReference type="PANTHER" id="PTHR43537">
    <property type="entry name" value="TRANSCRIPTIONAL REGULATOR, GNTR FAMILY"/>
    <property type="match status" value="1"/>
</dbReference>
<keyword evidence="5" id="KW-0670">Pyruvate</keyword>
<comment type="caution">
    <text evidence="5">The sequence shown here is derived from an EMBL/GenBank/DDBJ whole genome shotgun (WGS) entry which is preliminary data.</text>
</comment>
<evidence type="ECO:0000256" key="1">
    <source>
        <dbReference type="ARBA" id="ARBA00023015"/>
    </source>
</evidence>
<dbReference type="SMART" id="SM00895">
    <property type="entry name" value="FCD"/>
    <property type="match status" value="1"/>
</dbReference>
<keyword evidence="6" id="KW-1185">Reference proteome</keyword>
<dbReference type="PANTHER" id="PTHR43537:SF5">
    <property type="entry name" value="UXU OPERON TRANSCRIPTIONAL REGULATOR"/>
    <property type="match status" value="1"/>
</dbReference>
<dbReference type="InterPro" id="IPR036390">
    <property type="entry name" value="WH_DNA-bd_sf"/>
</dbReference>
<dbReference type="InterPro" id="IPR036388">
    <property type="entry name" value="WH-like_DNA-bd_sf"/>
</dbReference>
<dbReference type="InterPro" id="IPR000524">
    <property type="entry name" value="Tscrpt_reg_HTH_GntR"/>
</dbReference>
<dbReference type="Proteomes" id="UP000549617">
    <property type="component" value="Unassembled WGS sequence"/>
</dbReference>
<sequence>MTGRAVIDGARPDQPVRLYKKVARQIIEDIQAGKYAVGDRLPAERDLAATHGVSRPAIREAILALEVSGLVEVRIGSGAYVVRVPGDDAAEPQFAISAFEAIEARLLIDSEAAALAALQITDGEIAELDHLVSVMAAGNQRGGSAEEAESAFSLVIARATRNAAIEMMHAELWKLRSSSPDCALIMKKARSANIRPVIEEYSAIVTALRERNPAKAREATRVHLTAVIDHLLFAIEEEAVAAARQSVQTTRKRYAQIVSL</sequence>
<protein>
    <submittedName>
        <fullName evidence="5">GntR family transcriptional repressor for pyruvate dehydrogenase complex</fullName>
    </submittedName>
</protein>
<dbReference type="AlphaFoldDB" id="A0A7W9AHY8"/>
<dbReference type="SMART" id="SM00345">
    <property type="entry name" value="HTH_GNTR"/>
    <property type="match status" value="1"/>
</dbReference>
<dbReference type="Pfam" id="PF00392">
    <property type="entry name" value="GntR"/>
    <property type="match status" value="1"/>
</dbReference>
<dbReference type="SUPFAM" id="SSF46785">
    <property type="entry name" value="Winged helix' DNA-binding domain"/>
    <property type="match status" value="1"/>
</dbReference>
<keyword evidence="3" id="KW-0804">Transcription</keyword>
<evidence type="ECO:0000256" key="2">
    <source>
        <dbReference type="ARBA" id="ARBA00023125"/>
    </source>
</evidence>
<feature type="domain" description="HTH gntR-type" evidence="4">
    <location>
        <begin position="16"/>
        <end position="84"/>
    </location>
</feature>
<dbReference type="GO" id="GO:0003677">
    <property type="term" value="F:DNA binding"/>
    <property type="evidence" value="ECO:0007669"/>
    <property type="project" value="UniProtKB-KW"/>
</dbReference>
<dbReference type="CDD" id="cd07377">
    <property type="entry name" value="WHTH_GntR"/>
    <property type="match status" value="1"/>
</dbReference>